<evidence type="ECO:0000259" key="5">
    <source>
        <dbReference type="PROSITE" id="PS50097"/>
    </source>
</evidence>
<dbReference type="Gene3D" id="3.30.710.10">
    <property type="entry name" value="Potassium Channel Kv1.1, Chain A"/>
    <property type="match status" value="1"/>
</dbReference>
<dbReference type="InterPro" id="IPR043454">
    <property type="entry name" value="NPH3/RPT2-like"/>
</dbReference>
<dbReference type="PANTHER" id="PTHR32370">
    <property type="entry name" value="OS12G0117600 PROTEIN"/>
    <property type="match status" value="1"/>
</dbReference>
<keyword evidence="8" id="KW-1185">Reference proteome</keyword>
<name>A0AAQ3QGN7_9LILI</name>
<feature type="domain" description="NPH3" evidence="6">
    <location>
        <begin position="188"/>
        <end position="437"/>
    </location>
</feature>
<comment type="similarity">
    <text evidence="3">Belongs to the NPH3 family.</text>
</comment>
<organism evidence="7 8">
    <name type="scientific">Canna indica</name>
    <name type="common">Indian-shot</name>
    <dbReference type="NCBI Taxonomy" id="4628"/>
    <lineage>
        <taxon>Eukaryota</taxon>
        <taxon>Viridiplantae</taxon>
        <taxon>Streptophyta</taxon>
        <taxon>Embryophyta</taxon>
        <taxon>Tracheophyta</taxon>
        <taxon>Spermatophyta</taxon>
        <taxon>Magnoliopsida</taxon>
        <taxon>Liliopsida</taxon>
        <taxon>Zingiberales</taxon>
        <taxon>Cannaceae</taxon>
        <taxon>Canna</taxon>
    </lineage>
</organism>
<evidence type="ECO:0000313" key="8">
    <source>
        <dbReference type="Proteomes" id="UP001327560"/>
    </source>
</evidence>
<protein>
    <submittedName>
        <fullName evidence="7">BTB/POZ domain-containing protein</fullName>
    </submittedName>
</protein>
<evidence type="ECO:0000256" key="3">
    <source>
        <dbReference type="PROSITE-ProRule" id="PRU00982"/>
    </source>
</evidence>
<accession>A0AAQ3QGN7</accession>
<comment type="pathway">
    <text evidence="1">Protein modification; protein ubiquitination.</text>
</comment>
<evidence type="ECO:0000256" key="1">
    <source>
        <dbReference type="ARBA" id="ARBA00004906"/>
    </source>
</evidence>
<dbReference type="SUPFAM" id="SSF54695">
    <property type="entry name" value="POZ domain"/>
    <property type="match status" value="1"/>
</dbReference>
<feature type="region of interest" description="Disordered" evidence="4">
    <location>
        <begin position="517"/>
        <end position="536"/>
    </location>
</feature>
<evidence type="ECO:0000256" key="4">
    <source>
        <dbReference type="SAM" id="MobiDB-lite"/>
    </source>
</evidence>
<dbReference type="PROSITE" id="PS51649">
    <property type="entry name" value="NPH3"/>
    <property type="match status" value="1"/>
</dbReference>
<proteinExistence type="inferred from homology"/>
<dbReference type="EMBL" id="CP136895">
    <property type="protein sequence ID" value="WOL10379.1"/>
    <property type="molecule type" value="Genomic_DNA"/>
</dbReference>
<evidence type="ECO:0000313" key="7">
    <source>
        <dbReference type="EMBL" id="WOL10379.1"/>
    </source>
</evidence>
<reference evidence="7 8" key="1">
    <citation type="submission" date="2023-10" db="EMBL/GenBank/DDBJ databases">
        <title>Chromosome-scale genome assembly provides insights into flower coloration mechanisms of Canna indica.</title>
        <authorList>
            <person name="Li C."/>
        </authorList>
    </citation>
    <scope>NUCLEOTIDE SEQUENCE [LARGE SCALE GENOMIC DNA]</scope>
    <source>
        <tissue evidence="7">Flower</tissue>
    </source>
</reference>
<gene>
    <name evidence="7" type="ORF">Cni_G19134</name>
</gene>
<feature type="compositionally biased region" description="Low complexity" evidence="4">
    <location>
        <begin position="523"/>
        <end position="536"/>
    </location>
</feature>
<feature type="domain" description="BTB" evidence="5">
    <location>
        <begin position="5"/>
        <end position="71"/>
    </location>
</feature>
<dbReference type="InterPro" id="IPR011333">
    <property type="entry name" value="SKP1/BTB/POZ_sf"/>
</dbReference>
<dbReference type="Proteomes" id="UP001327560">
    <property type="component" value="Chromosome 6"/>
</dbReference>
<dbReference type="SMART" id="SM00225">
    <property type="entry name" value="BTB"/>
    <property type="match status" value="1"/>
</dbReference>
<dbReference type="AlphaFoldDB" id="A0AAQ3QGN7"/>
<dbReference type="PROSITE" id="PS50097">
    <property type="entry name" value="BTB"/>
    <property type="match status" value="1"/>
</dbReference>
<keyword evidence="2" id="KW-0833">Ubl conjugation pathway</keyword>
<dbReference type="InterPro" id="IPR000210">
    <property type="entry name" value="BTB/POZ_dom"/>
</dbReference>
<dbReference type="InterPro" id="IPR027356">
    <property type="entry name" value="NPH3_dom"/>
</dbReference>
<evidence type="ECO:0000259" key="6">
    <source>
        <dbReference type="PROSITE" id="PS51649"/>
    </source>
</evidence>
<dbReference type="Pfam" id="PF03000">
    <property type="entry name" value="NPH3"/>
    <property type="match status" value="1"/>
</dbReference>
<sequence>MVMTCDLEVDVNGEEIFLVSKDILSSFSGRLRKLFDKPSLPASSQSLKVILHNLPGSAEGFELMTRFCYSNGRIHIAPSNVCLLHCVAEYMEMTKDASPNLIKITEKCLEEIPFWTWLEIMNSLKQCQGFLPAAIASGNFDKILDSLAVRITTASDNSPTSSSPESSAFRFSFDTRSTISTKSSSQRTWWFDDLALLDPDMIQKVISNLIFRKIDNVMISRFLFHYLKSGVCSAPSKKRKATEIVIDLLYSLDRNCISCKGLFGILRVSLSLRLIKSCQSRLESMIGTQIDQATLDSLLIPAPIGMESHYDVSLVLRFLNSFLATGVQPSSIRMKRVGSLIDSYLVEVAPDSSLEPSKFISLITILPDAARDSHDAVYQAVDLYLEVHTQLSEEEKMNICCAIDYDKLSSESCKHLARNPKFPSRTAVEALTFQQSKLKSLLQNTDSFRSILNPPPNESKCKEKDQLNDSEQIVLYANKLDLTLENEKLKAELQGMQWRVMELEKICRKMQTRMAKVMKNKTPSPSGSRSLPRLCS</sequence>
<evidence type="ECO:0000256" key="2">
    <source>
        <dbReference type="ARBA" id="ARBA00022786"/>
    </source>
</evidence>